<evidence type="ECO:0000259" key="14">
    <source>
        <dbReference type="Pfam" id="PF03104"/>
    </source>
</evidence>
<evidence type="ECO:0000256" key="4">
    <source>
        <dbReference type="ARBA" id="ARBA00022695"/>
    </source>
</evidence>
<reference evidence="16 17" key="1">
    <citation type="submission" date="2013-11" db="EMBL/GenBank/DDBJ databases">
        <title>Draft genome of the bovine lungworm Dictyocaulus viviparus.</title>
        <authorList>
            <person name="Mitreva M."/>
        </authorList>
    </citation>
    <scope>NUCLEOTIDE SEQUENCE [LARGE SCALE GENOMIC DNA]</scope>
    <source>
        <strain evidence="16 17">HannoverDv2000</strain>
    </source>
</reference>
<dbReference type="InterPro" id="IPR006172">
    <property type="entry name" value="DNA-dir_DNA_pol_B"/>
</dbReference>
<feature type="non-terminal residue" evidence="16">
    <location>
        <position position="1"/>
    </location>
</feature>
<evidence type="ECO:0000256" key="5">
    <source>
        <dbReference type="ARBA" id="ARBA00022705"/>
    </source>
</evidence>
<dbReference type="Gene3D" id="3.30.420.10">
    <property type="entry name" value="Ribonuclease H-like superfamily/Ribonuclease H"/>
    <property type="match status" value="1"/>
</dbReference>
<proteinExistence type="inferred from homology"/>
<keyword evidence="6" id="KW-0479">Metal-binding</keyword>
<dbReference type="Gene3D" id="3.30.70.2820">
    <property type="match status" value="1"/>
</dbReference>
<dbReference type="InterPro" id="IPR043502">
    <property type="entry name" value="DNA/RNA_pol_sf"/>
</dbReference>
<dbReference type="SUPFAM" id="SSF56672">
    <property type="entry name" value="DNA/RNA polymerases"/>
    <property type="match status" value="1"/>
</dbReference>
<dbReference type="InterPro" id="IPR045846">
    <property type="entry name" value="POLBc_alpha"/>
</dbReference>
<dbReference type="PRINTS" id="PR00106">
    <property type="entry name" value="DNAPOLB"/>
</dbReference>
<dbReference type="PANTHER" id="PTHR45861">
    <property type="entry name" value="DNA POLYMERASE ALPHA CATALYTIC SUBUNIT"/>
    <property type="match status" value="1"/>
</dbReference>
<dbReference type="STRING" id="29172.A0A0D8XUA6"/>
<evidence type="ECO:0000256" key="1">
    <source>
        <dbReference type="ARBA" id="ARBA00004123"/>
    </source>
</evidence>
<keyword evidence="8" id="KW-0862">Zinc</keyword>
<dbReference type="Gene3D" id="1.10.3200.20">
    <property type="entry name" value="DNA Polymerase alpha, zinc finger"/>
    <property type="match status" value="1"/>
</dbReference>
<evidence type="ECO:0000313" key="17">
    <source>
        <dbReference type="Proteomes" id="UP000053766"/>
    </source>
</evidence>
<dbReference type="Proteomes" id="UP000053766">
    <property type="component" value="Unassembled WGS sequence"/>
</dbReference>
<feature type="domain" description="DNA-directed DNA polymerase family B exonuclease" evidence="14">
    <location>
        <begin position="196"/>
        <end position="427"/>
    </location>
</feature>
<feature type="domain" description="DNA-directed DNA polymerase family B multifunctional" evidence="13">
    <location>
        <begin position="493"/>
        <end position="955"/>
    </location>
</feature>
<dbReference type="Pfam" id="PF08996">
    <property type="entry name" value="zf-DNA_Pol"/>
    <property type="match status" value="1"/>
</dbReference>
<dbReference type="PROSITE" id="PS00116">
    <property type="entry name" value="DNA_POLYMERASE_B"/>
    <property type="match status" value="1"/>
</dbReference>
<dbReference type="GO" id="GO:0003682">
    <property type="term" value="F:chromatin binding"/>
    <property type="evidence" value="ECO:0007669"/>
    <property type="project" value="TreeGrafter"/>
</dbReference>
<dbReference type="InterPro" id="IPR006134">
    <property type="entry name" value="DNA-dir_DNA_pol_B_multi_dom"/>
</dbReference>
<dbReference type="OrthoDB" id="6755010at2759"/>
<dbReference type="InterPro" id="IPR023211">
    <property type="entry name" value="DNA_pol_palm_dom_sf"/>
</dbReference>
<keyword evidence="10 12" id="KW-0238">DNA-binding</keyword>
<dbReference type="GO" id="GO:0003688">
    <property type="term" value="F:DNA replication origin binding"/>
    <property type="evidence" value="ECO:0007669"/>
    <property type="project" value="TreeGrafter"/>
</dbReference>
<comment type="similarity">
    <text evidence="2 12">Belongs to the DNA polymerase type-B family.</text>
</comment>
<evidence type="ECO:0000259" key="15">
    <source>
        <dbReference type="Pfam" id="PF08996"/>
    </source>
</evidence>
<dbReference type="SMART" id="SM00486">
    <property type="entry name" value="POLBc"/>
    <property type="match status" value="1"/>
</dbReference>
<dbReference type="EMBL" id="KN716277">
    <property type="protein sequence ID" value="KJH48178.1"/>
    <property type="molecule type" value="Genomic_DNA"/>
</dbReference>
<evidence type="ECO:0000256" key="6">
    <source>
        <dbReference type="ARBA" id="ARBA00022723"/>
    </source>
</evidence>
<dbReference type="CDD" id="cd05532">
    <property type="entry name" value="POLBc_alpha"/>
    <property type="match status" value="1"/>
</dbReference>
<evidence type="ECO:0000259" key="13">
    <source>
        <dbReference type="Pfam" id="PF00136"/>
    </source>
</evidence>
<evidence type="ECO:0000256" key="11">
    <source>
        <dbReference type="ARBA" id="ARBA00023242"/>
    </source>
</evidence>
<keyword evidence="3 12" id="KW-0808">Transferase</keyword>
<dbReference type="InterPro" id="IPR015088">
    <property type="entry name" value="Znf_DNA-dir_DNA_pol_B_alpha"/>
</dbReference>
<dbReference type="GO" id="GO:0006273">
    <property type="term" value="P:lagging strand elongation"/>
    <property type="evidence" value="ECO:0007669"/>
    <property type="project" value="TreeGrafter"/>
</dbReference>
<dbReference type="InterPro" id="IPR012337">
    <property type="entry name" value="RNaseH-like_sf"/>
</dbReference>
<evidence type="ECO:0000256" key="8">
    <source>
        <dbReference type="ARBA" id="ARBA00022833"/>
    </source>
</evidence>
<dbReference type="Gene3D" id="2.40.50.730">
    <property type="match status" value="1"/>
</dbReference>
<dbReference type="Pfam" id="PF03104">
    <property type="entry name" value="DNA_pol_B_exo1"/>
    <property type="match status" value="1"/>
</dbReference>
<dbReference type="GO" id="GO:0008270">
    <property type="term" value="F:zinc ion binding"/>
    <property type="evidence" value="ECO:0007669"/>
    <property type="project" value="UniProtKB-KW"/>
</dbReference>
<dbReference type="Pfam" id="PF00136">
    <property type="entry name" value="DNA_pol_B"/>
    <property type="match status" value="1"/>
</dbReference>
<feature type="domain" description="Zinc finger DNA-directed DNA polymerase family B alpha" evidence="15">
    <location>
        <begin position="996"/>
        <end position="1181"/>
    </location>
</feature>
<comment type="subcellular location">
    <subcellularLocation>
        <location evidence="1">Nucleus</location>
    </subcellularLocation>
</comment>
<dbReference type="Gene3D" id="1.10.132.60">
    <property type="entry name" value="DNA polymerase family B, C-terminal domain"/>
    <property type="match status" value="1"/>
</dbReference>
<name>A0A0D8XUA6_DICVI</name>
<dbReference type="Gene3D" id="3.90.1600.10">
    <property type="entry name" value="Palm domain of DNA polymerase"/>
    <property type="match status" value="2"/>
</dbReference>
<dbReference type="InterPro" id="IPR017964">
    <property type="entry name" value="DNA-dir_DNA_pol_B_CS"/>
</dbReference>
<dbReference type="GO" id="GO:0000166">
    <property type="term" value="F:nucleotide binding"/>
    <property type="evidence" value="ECO:0007669"/>
    <property type="project" value="InterPro"/>
</dbReference>
<evidence type="ECO:0000256" key="3">
    <source>
        <dbReference type="ARBA" id="ARBA00022679"/>
    </source>
</evidence>
<dbReference type="GO" id="GO:0003697">
    <property type="term" value="F:single-stranded DNA binding"/>
    <property type="evidence" value="ECO:0007669"/>
    <property type="project" value="TreeGrafter"/>
</dbReference>
<dbReference type="NCBIfam" id="TIGR00592">
    <property type="entry name" value="pol2"/>
    <property type="match status" value="1"/>
</dbReference>
<dbReference type="EC" id="2.7.7.7" evidence="12"/>
<accession>A0A0D8XUA6</accession>
<dbReference type="Gene3D" id="6.10.10.100">
    <property type="match status" value="1"/>
</dbReference>
<dbReference type="AlphaFoldDB" id="A0A0D8XUA6"/>
<keyword evidence="5 12" id="KW-0235">DNA replication</keyword>
<dbReference type="GO" id="GO:0006272">
    <property type="term" value="P:leading strand elongation"/>
    <property type="evidence" value="ECO:0007669"/>
    <property type="project" value="TreeGrafter"/>
</dbReference>
<organism evidence="16 17">
    <name type="scientific">Dictyocaulus viviparus</name>
    <name type="common">Bovine lungworm</name>
    <dbReference type="NCBI Taxonomy" id="29172"/>
    <lineage>
        <taxon>Eukaryota</taxon>
        <taxon>Metazoa</taxon>
        <taxon>Ecdysozoa</taxon>
        <taxon>Nematoda</taxon>
        <taxon>Chromadorea</taxon>
        <taxon>Rhabditida</taxon>
        <taxon>Rhabditina</taxon>
        <taxon>Rhabditomorpha</taxon>
        <taxon>Strongyloidea</taxon>
        <taxon>Metastrongylidae</taxon>
        <taxon>Dictyocaulus</taxon>
    </lineage>
</organism>
<evidence type="ECO:0000313" key="16">
    <source>
        <dbReference type="EMBL" id="KJH48178.1"/>
    </source>
</evidence>
<dbReference type="SUPFAM" id="SSF53098">
    <property type="entry name" value="Ribonuclease H-like"/>
    <property type="match status" value="1"/>
</dbReference>
<dbReference type="InterPro" id="IPR042087">
    <property type="entry name" value="DNA_pol_B_thumb"/>
</dbReference>
<evidence type="ECO:0000256" key="9">
    <source>
        <dbReference type="ARBA" id="ARBA00022932"/>
    </source>
</evidence>
<evidence type="ECO:0000256" key="12">
    <source>
        <dbReference type="RuleBase" id="RU000442"/>
    </source>
</evidence>
<gene>
    <name evidence="16" type="ORF">DICVIV_05748</name>
</gene>
<keyword evidence="11" id="KW-0539">Nucleus</keyword>
<evidence type="ECO:0000256" key="10">
    <source>
        <dbReference type="ARBA" id="ARBA00023125"/>
    </source>
</evidence>
<evidence type="ECO:0000256" key="7">
    <source>
        <dbReference type="ARBA" id="ARBA00022771"/>
    </source>
</evidence>
<evidence type="ECO:0000256" key="2">
    <source>
        <dbReference type="ARBA" id="ARBA00005755"/>
    </source>
</evidence>
<dbReference type="GO" id="GO:0005658">
    <property type="term" value="C:alpha DNA polymerase:primase complex"/>
    <property type="evidence" value="ECO:0007669"/>
    <property type="project" value="TreeGrafter"/>
</dbReference>
<dbReference type="InterPro" id="IPR006133">
    <property type="entry name" value="DNA-dir_DNA_pol_B_exonuc"/>
</dbReference>
<dbReference type="GO" id="GO:0003887">
    <property type="term" value="F:DNA-directed DNA polymerase activity"/>
    <property type="evidence" value="ECO:0007669"/>
    <property type="project" value="UniProtKB-KW"/>
</dbReference>
<protein>
    <recommendedName>
        <fullName evidence="12">DNA polymerase</fullName>
        <ecNumber evidence="12">2.7.7.7</ecNumber>
    </recommendedName>
</protein>
<dbReference type="GO" id="GO:1902975">
    <property type="term" value="P:mitotic DNA replication initiation"/>
    <property type="evidence" value="ECO:0007669"/>
    <property type="project" value="InterPro"/>
</dbReference>
<sequence>VTNNFETTAQKYSESGSKNASHFWFSETDWDNNQAADDEITMDIVTGAEEFYVKEEGKQMVRMYWLDAYEDPVKHSGIVYLFGRVHVGGGSWASCCITVKNILRQVFFLPRETRFLHGEQLSEHVKDEDVFDEVKTIMKKHCGTSSFKCRQTKKRFMCHENIANEKFGEEIDVLEVQYESSYPVLPLDLTGETFSAVFNTTTTSLERLLMEKAMMGPVEVTAKQSYCDYEFSVDMERMRNLCYNTSITQEVPHVRMIALNVLTTLNDKKENEICMISTLYNPHCNLNNPSTKQMDLKRLCMVTKPFGGTLPFDVKDQVTRRGWADVVLTAGNEKALLSLFLSKMQKYEPDVLVGHDLFGSISVLVSRMDKLKVANWSRTSRLKRSINIGKVAHSKKGQWELTAGRILVDSKTTAMELIRSRSYDLSELVSQLLGDVRENIYANEIRTKFSSSQHLLNLIQWSWMDPWFSLRVISHLNALPLAIQITNIVGGVTSRTLMGGRAERNEYLLLHAFHKANYVAPNKHINLRRGKLDRETKREDLENIEDIEIDMKAKNKAQYSGGLVLEPRKVNISLYDTLILVLDFNSLYPSIIQEYNICFTTVPYTRDSDLIPDVPSSNLAEGILPCEIRGLVERRREVKKLMNEAPLIKKRQYDIRQMALKLTANSMYGCLGFQQSRFYAKPLAALITSKGREIRFNTNSYLNLYCSIILMHTKDLVEKLGYSVVYGDTDSIMINTNSTDLKQAKKLGFDIKRQVNQCHRLLELELDNIFKRMLLLKKKKYAALAVNPDNELDIKKELKGLDIVRRDWSQLAKQAGNDVVDLILDVKLSRDELVAEIDELLRRLRTRLDEGVETTLFEISKLSLQQLTRNPKDYYDLKSQPHAAVSLRLNATGKFSLRQGDIVEYIICEDGTTNSAMQRAYHRTELESDSNLKIDLQYYLAQQVHPVVLRLCDPIDEIDAVRIADTLGIDSTLYRRSATTYAADSVVTEDESVWRDPITYDHCESLSFVCPEEGCKKLISVRRAIEIVGSSLRLSLESCCHCGAELPPYSAYICNRVDDALQGFVVKHLMAAFKCDDAICEFRTRSHLFKWCREGLECPKCVGGVLRKEYSARDLYDQQTFWKRVLDVQSAINELKSDQKRILQTKPGFSTTVDLFSSLYAVVNRYLKKNAYGIVDLAFIFAPMMKIEYDCS</sequence>
<keyword evidence="9 12" id="KW-0239">DNA-directed DNA polymerase</keyword>
<dbReference type="InterPro" id="IPR036397">
    <property type="entry name" value="RNaseH_sf"/>
</dbReference>
<dbReference type="InterPro" id="IPR038256">
    <property type="entry name" value="Pol_alpha_znc_sf"/>
</dbReference>
<dbReference type="PANTHER" id="PTHR45861:SF1">
    <property type="entry name" value="DNA POLYMERASE ALPHA CATALYTIC SUBUNIT"/>
    <property type="match status" value="1"/>
</dbReference>
<keyword evidence="17" id="KW-1185">Reference proteome</keyword>
<reference evidence="17" key="2">
    <citation type="journal article" date="2016" name="Sci. Rep.">
        <title>Dictyocaulus viviparus genome, variome and transcriptome elucidate lungworm biology and support future intervention.</title>
        <authorList>
            <person name="McNulty S.N."/>
            <person name="Strube C."/>
            <person name="Rosa B.A."/>
            <person name="Martin J.C."/>
            <person name="Tyagi R."/>
            <person name="Choi Y.J."/>
            <person name="Wang Q."/>
            <person name="Hallsworth Pepin K."/>
            <person name="Zhang X."/>
            <person name="Ozersky P."/>
            <person name="Wilson R.K."/>
            <person name="Sternberg P.W."/>
            <person name="Gasser R.B."/>
            <person name="Mitreva M."/>
        </authorList>
    </citation>
    <scope>NUCLEOTIDE SEQUENCE [LARGE SCALE GENOMIC DNA]</scope>
    <source>
        <strain evidence="17">HannoverDv2000</strain>
    </source>
</reference>
<dbReference type="CDD" id="cd05776">
    <property type="entry name" value="DNA_polB_alpha_exo"/>
    <property type="match status" value="1"/>
</dbReference>
<comment type="catalytic activity">
    <reaction evidence="12">
        <text>DNA(n) + a 2'-deoxyribonucleoside 5'-triphosphate = DNA(n+1) + diphosphate</text>
        <dbReference type="Rhea" id="RHEA:22508"/>
        <dbReference type="Rhea" id="RHEA-COMP:17339"/>
        <dbReference type="Rhea" id="RHEA-COMP:17340"/>
        <dbReference type="ChEBI" id="CHEBI:33019"/>
        <dbReference type="ChEBI" id="CHEBI:61560"/>
        <dbReference type="ChEBI" id="CHEBI:173112"/>
        <dbReference type="EC" id="2.7.7.7"/>
    </reaction>
</comment>
<keyword evidence="7" id="KW-0863">Zinc-finger</keyword>
<keyword evidence="4 12" id="KW-0548">Nucleotidyltransferase</keyword>